<gene>
    <name evidence="9" type="ORF">LNINA_LOCUS12511</name>
</gene>
<evidence type="ECO:0000313" key="10">
    <source>
        <dbReference type="Proteomes" id="UP001497472"/>
    </source>
</evidence>
<evidence type="ECO:0000256" key="6">
    <source>
        <dbReference type="ARBA" id="ARBA00040778"/>
    </source>
</evidence>
<proteinExistence type="inferred from homology"/>
<keyword evidence="4 8" id="KW-1133">Transmembrane helix</keyword>
<dbReference type="AlphaFoldDB" id="A0AAV1JXF3"/>
<dbReference type="EMBL" id="CAVLEF010000225">
    <property type="protein sequence ID" value="CAK1553515.1"/>
    <property type="molecule type" value="Genomic_DNA"/>
</dbReference>
<evidence type="ECO:0000256" key="2">
    <source>
        <dbReference type="ARBA" id="ARBA00008444"/>
    </source>
</evidence>
<keyword evidence="10" id="KW-1185">Reference proteome</keyword>
<comment type="similarity">
    <text evidence="2">Belongs to the Tim17/Tim22/Tim23 family.</text>
</comment>
<evidence type="ECO:0000256" key="8">
    <source>
        <dbReference type="SAM" id="Phobius"/>
    </source>
</evidence>
<feature type="transmembrane region" description="Helical" evidence="8">
    <location>
        <begin position="132"/>
        <end position="153"/>
    </location>
</feature>
<comment type="caution">
    <text evidence="9">The sequence shown here is derived from an EMBL/GenBank/DDBJ whole genome shotgun (WGS) entry which is preliminary data.</text>
</comment>
<name>A0AAV1JXF3_9NEOP</name>
<protein>
    <recommendedName>
        <fullName evidence="6">Complex I assembly factor TIMMDC1, mitochondrial</fullName>
    </recommendedName>
    <alternativeName>
        <fullName evidence="7">Translocase of inner mitochondrial membrane domain-containing protein 1</fullName>
    </alternativeName>
</protein>
<evidence type="ECO:0000256" key="5">
    <source>
        <dbReference type="ARBA" id="ARBA00023136"/>
    </source>
</evidence>
<dbReference type="Proteomes" id="UP001497472">
    <property type="component" value="Unassembled WGS sequence"/>
</dbReference>
<feature type="transmembrane region" description="Helical" evidence="8">
    <location>
        <begin position="179"/>
        <end position="201"/>
    </location>
</feature>
<dbReference type="GO" id="GO:0005739">
    <property type="term" value="C:mitochondrion"/>
    <property type="evidence" value="ECO:0007669"/>
    <property type="project" value="TreeGrafter"/>
</dbReference>
<comment type="subcellular location">
    <subcellularLocation>
        <location evidence="1">Membrane</location>
        <topology evidence="1">Multi-pass membrane protein</topology>
    </subcellularLocation>
</comment>
<dbReference type="InterPro" id="IPR055299">
    <property type="entry name" value="TIMMDC1"/>
</dbReference>
<evidence type="ECO:0000256" key="4">
    <source>
        <dbReference type="ARBA" id="ARBA00022989"/>
    </source>
</evidence>
<dbReference type="GO" id="GO:0016020">
    <property type="term" value="C:membrane"/>
    <property type="evidence" value="ECO:0007669"/>
    <property type="project" value="UniProtKB-SubCell"/>
</dbReference>
<evidence type="ECO:0000256" key="7">
    <source>
        <dbReference type="ARBA" id="ARBA00041344"/>
    </source>
</evidence>
<keyword evidence="5 8" id="KW-0472">Membrane</keyword>
<sequence length="264" mass="29630">MFRFLNKTILYQTSSRLMPAVVIPFFNSNNENDYDMLSPKEEKVSQTGWNRVQCMFKTNDYHELSIELHNVLQTSLMGVFFGVCYGGFTKSRDAYIYFIENNQATSFKSNFDAKRKLQDYVTIAFARGAYRWGWKLGIFSGIYSLIATTISVYRDKNSVLEYIAAGAITGSLYKANLGLAASIVGAGLGAALGVVGGLLIVGMLKVSGVSMDDIRRSLYSIKESREKYYNKGYEDTAEEKNDNLTRHHDVLVETKGPKDLDQIA</sequence>
<reference evidence="9 10" key="1">
    <citation type="submission" date="2023-11" db="EMBL/GenBank/DDBJ databases">
        <authorList>
            <person name="Okamura Y."/>
        </authorList>
    </citation>
    <scope>NUCLEOTIDE SEQUENCE [LARGE SCALE GENOMIC DNA]</scope>
</reference>
<organism evidence="9 10">
    <name type="scientific">Leptosia nina</name>
    <dbReference type="NCBI Taxonomy" id="320188"/>
    <lineage>
        <taxon>Eukaryota</taxon>
        <taxon>Metazoa</taxon>
        <taxon>Ecdysozoa</taxon>
        <taxon>Arthropoda</taxon>
        <taxon>Hexapoda</taxon>
        <taxon>Insecta</taxon>
        <taxon>Pterygota</taxon>
        <taxon>Neoptera</taxon>
        <taxon>Endopterygota</taxon>
        <taxon>Lepidoptera</taxon>
        <taxon>Glossata</taxon>
        <taxon>Ditrysia</taxon>
        <taxon>Papilionoidea</taxon>
        <taxon>Pieridae</taxon>
        <taxon>Pierinae</taxon>
        <taxon>Leptosia</taxon>
    </lineage>
</organism>
<dbReference type="Pfam" id="PF02466">
    <property type="entry name" value="Tim17"/>
    <property type="match status" value="1"/>
</dbReference>
<dbReference type="GO" id="GO:0032981">
    <property type="term" value="P:mitochondrial respiratory chain complex I assembly"/>
    <property type="evidence" value="ECO:0007669"/>
    <property type="project" value="InterPro"/>
</dbReference>
<dbReference type="PANTHER" id="PTHR13002:SF1">
    <property type="entry name" value="COMPLEX I ASSEMBLY FACTOR TIMMDC1, MITOCHONDRIAL"/>
    <property type="match status" value="1"/>
</dbReference>
<evidence type="ECO:0000313" key="9">
    <source>
        <dbReference type="EMBL" id="CAK1553515.1"/>
    </source>
</evidence>
<evidence type="ECO:0000256" key="3">
    <source>
        <dbReference type="ARBA" id="ARBA00022692"/>
    </source>
</evidence>
<evidence type="ECO:0000256" key="1">
    <source>
        <dbReference type="ARBA" id="ARBA00004141"/>
    </source>
</evidence>
<keyword evidence="3 8" id="KW-0812">Transmembrane</keyword>
<accession>A0AAV1JXF3</accession>
<dbReference type="PANTHER" id="PTHR13002">
    <property type="entry name" value="C3ORF1 PROTEIN-RELATED"/>
    <property type="match status" value="1"/>
</dbReference>